<keyword evidence="2" id="KW-0677">Repeat</keyword>
<dbReference type="Pfam" id="PF00400">
    <property type="entry name" value="WD40"/>
    <property type="match status" value="1"/>
</dbReference>
<dbReference type="PROSITE" id="PS50082">
    <property type="entry name" value="WD_REPEATS_2"/>
    <property type="match status" value="1"/>
</dbReference>
<dbReference type="GO" id="GO:0005737">
    <property type="term" value="C:cytoplasm"/>
    <property type="evidence" value="ECO:0007669"/>
    <property type="project" value="TreeGrafter"/>
</dbReference>
<keyword evidence="1 3" id="KW-0853">WD repeat</keyword>
<accession>A0A813R1K2</accession>
<dbReference type="PROSITE" id="PS50294">
    <property type="entry name" value="WD_REPEATS_REGION"/>
    <property type="match status" value="1"/>
</dbReference>
<dbReference type="PANTHER" id="PTHR19849">
    <property type="entry name" value="PHOSPHOLIPASE A-2-ACTIVATING PROTEIN"/>
    <property type="match status" value="1"/>
</dbReference>
<dbReference type="OrthoDB" id="674604at2759"/>
<proteinExistence type="predicted"/>
<protein>
    <submittedName>
        <fullName evidence="4">Uncharacterized protein</fullName>
    </submittedName>
</protein>
<evidence type="ECO:0000256" key="2">
    <source>
        <dbReference type="ARBA" id="ARBA00022737"/>
    </source>
</evidence>
<dbReference type="GO" id="GO:0005634">
    <property type="term" value="C:nucleus"/>
    <property type="evidence" value="ECO:0007669"/>
    <property type="project" value="TreeGrafter"/>
</dbReference>
<dbReference type="GO" id="GO:0010992">
    <property type="term" value="P:ubiquitin recycling"/>
    <property type="evidence" value="ECO:0007669"/>
    <property type="project" value="TreeGrafter"/>
</dbReference>
<comment type="caution">
    <text evidence="4">The sequence shown here is derived from an EMBL/GenBank/DDBJ whole genome shotgun (WGS) entry which is preliminary data.</text>
</comment>
<keyword evidence="5" id="KW-1185">Reference proteome</keyword>
<dbReference type="SMART" id="SM00320">
    <property type="entry name" value="WD40"/>
    <property type="match status" value="2"/>
</dbReference>
<evidence type="ECO:0000313" key="4">
    <source>
        <dbReference type="EMBL" id="CAF0775188.1"/>
    </source>
</evidence>
<dbReference type="SUPFAM" id="SSF50978">
    <property type="entry name" value="WD40 repeat-like"/>
    <property type="match status" value="1"/>
</dbReference>
<sequence>MFVSGSNDTTIKIWDLESGICLKTFIGHRNYPIDIQETKNGQIVSLDREGVLNFWDPKSGSLTFSLTRSLNDFFSCFRILESGELVTGSENGMIQMWSNEPIFFNHFIEFEEDYKKTSTNRKICNIL</sequence>
<dbReference type="PANTHER" id="PTHR19849:SF1">
    <property type="entry name" value="F-BOX_WD REPEAT-CONTAINING PROTEIN 7"/>
    <property type="match status" value="1"/>
</dbReference>
<organism evidence="4 5">
    <name type="scientific">Brachionus calyciflorus</name>
    <dbReference type="NCBI Taxonomy" id="104777"/>
    <lineage>
        <taxon>Eukaryota</taxon>
        <taxon>Metazoa</taxon>
        <taxon>Spiralia</taxon>
        <taxon>Gnathifera</taxon>
        <taxon>Rotifera</taxon>
        <taxon>Eurotatoria</taxon>
        <taxon>Monogononta</taxon>
        <taxon>Pseudotrocha</taxon>
        <taxon>Ploima</taxon>
        <taxon>Brachionidae</taxon>
        <taxon>Brachionus</taxon>
    </lineage>
</organism>
<dbReference type="InterPro" id="IPR015943">
    <property type="entry name" value="WD40/YVTN_repeat-like_dom_sf"/>
</dbReference>
<dbReference type="Proteomes" id="UP000663879">
    <property type="component" value="Unassembled WGS sequence"/>
</dbReference>
<dbReference type="InterPro" id="IPR036322">
    <property type="entry name" value="WD40_repeat_dom_sf"/>
</dbReference>
<evidence type="ECO:0000313" key="5">
    <source>
        <dbReference type="Proteomes" id="UP000663879"/>
    </source>
</evidence>
<name>A0A813R1K2_9BILA</name>
<dbReference type="InterPro" id="IPR001680">
    <property type="entry name" value="WD40_rpt"/>
</dbReference>
<dbReference type="AlphaFoldDB" id="A0A813R1K2"/>
<reference evidence="4" key="1">
    <citation type="submission" date="2021-02" db="EMBL/GenBank/DDBJ databases">
        <authorList>
            <person name="Nowell W R."/>
        </authorList>
    </citation>
    <scope>NUCLEOTIDE SEQUENCE</scope>
    <source>
        <strain evidence="4">Ploen Becks lab</strain>
    </source>
</reference>
<dbReference type="GO" id="GO:0043161">
    <property type="term" value="P:proteasome-mediated ubiquitin-dependent protein catabolic process"/>
    <property type="evidence" value="ECO:0007669"/>
    <property type="project" value="TreeGrafter"/>
</dbReference>
<dbReference type="EMBL" id="CAJNOC010000547">
    <property type="protein sequence ID" value="CAF0775188.1"/>
    <property type="molecule type" value="Genomic_DNA"/>
</dbReference>
<feature type="repeat" description="WD" evidence="3">
    <location>
        <begin position="1"/>
        <end position="24"/>
    </location>
</feature>
<dbReference type="GO" id="GO:0043130">
    <property type="term" value="F:ubiquitin binding"/>
    <property type="evidence" value="ECO:0007669"/>
    <property type="project" value="TreeGrafter"/>
</dbReference>
<evidence type="ECO:0000256" key="3">
    <source>
        <dbReference type="PROSITE-ProRule" id="PRU00221"/>
    </source>
</evidence>
<dbReference type="Gene3D" id="2.130.10.10">
    <property type="entry name" value="YVTN repeat-like/Quinoprotein amine dehydrogenase"/>
    <property type="match status" value="1"/>
</dbReference>
<gene>
    <name evidence="4" type="ORF">OXX778_LOCUS5166</name>
</gene>
<evidence type="ECO:0000256" key="1">
    <source>
        <dbReference type="ARBA" id="ARBA00022574"/>
    </source>
</evidence>